<dbReference type="EMBL" id="JBHTCR010000002">
    <property type="protein sequence ID" value="MFC7345881.1"/>
    <property type="molecule type" value="Genomic_DNA"/>
</dbReference>
<dbReference type="InterPro" id="IPR047951">
    <property type="entry name" value="Transpos_ISL3"/>
</dbReference>
<dbReference type="Pfam" id="PF01610">
    <property type="entry name" value="DDE_Tnp_ISL3"/>
    <property type="match status" value="1"/>
</dbReference>
<accession>A0ABW2LWH1</accession>
<feature type="domain" description="Transposase IS204/IS1001/IS1096/IS1165 DDE" evidence="1">
    <location>
        <begin position="43"/>
        <end position="308"/>
    </location>
</feature>
<organism evidence="2 3">
    <name type="scientific">Chryseobacterium zhengzhouense</name>
    <dbReference type="NCBI Taxonomy" id="1636086"/>
    <lineage>
        <taxon>Bacteria</taxon>
        <taxon>Pseudomonadati</taxon>
        <taxon>Bacteroidota</taxon>
        <taxon>Flavobacteriia</taxon>
        <taxon>Flavobacteriales</taxon>
        <taxon>Weeksellaceae</taxon>
        <taxon>Chryseobacterium group</taxon>
        <taxon>Chryseobacterium</taxon>
    </lineage>
</organism>
<dbReference type="PANTHER" id="PTHR33498:SF1">
    <property type="entry name" value="TRANSPOSASE FOR INSERTION SEQUENCE ELEMENT IS1557"/>
    <property type="match status" value="1"/>
</dbReference>
<comment type="caution">
    <text evidence="2">The sequence shown here is derived from an EMBL/GenBank/DDBJ whole genome shotgun (WGS) entry which is preliminary data.</text>
</comment>
<name>A0ABW2LWH1_9FLAO</name>
<dbReference type="PANTHER" id="PTHR33498">
    <property type="entry name" value="TRANSPOSASE FOR INSERTION SEQUENCE ELEMENT IS1557"/>
    <property type="match status" value="1"/>
</dbReference>
<dbReference type="InterPro" id="IPR002560">
    <property type="entry name" value="Transposase_DDE"/>
</dbReference>
<evidence type="ECO:0000313" key="2">
    <source>
        <dbReference type="EMBL" id="MFC7345881.1"/>
    </source>
</evidence>
<proteinExistence type="predicted"/>
<evidence type="ECO:0000259" key="1">
    <source>
        <dbReference type="Pfam" id="PF01610"/>
    </source>
</evidence>
<keyword evidence="3" id="KW-1185">Reference proteome</keyword>
<reference evidence="3" key="1">
    <citation type="journal article" date="2019" name="Int. J. Syst. Evol. Microbiol.">
        <title>The Global Catalogue of Microorganisms (GCM) 10K type strain sequencing project: providing services to taxonomists for standard genome sequencing and annotation.</title>
        <authorList>
            <consortium name="The Broad Institute Genomics Platform"/>
            <consortium name="The Broad Institute Genome Sequencing Center for Infectious Disease"/>
            <person name="Wu L."/>
            <person name="Ma J."/>
        </authorList>
    </citation>
    <scope>NUCLEOTIDE SEQUENCE [LARGE SCALE GENOMIC DNA]</scope>
    <source>
        <strain evidence="3">CCUG 54781</strain>
    </source>
</reference>
<evidence type="ECO:0000313" key="3">
    <source>
        <dbReference type="Proteomes" id="UP001596550"/>
    </source>
</evidence>
<gene>
    <name evidence="2" type="ORF">ACFQO9_04010</name>
</gene>
<dbReference type="Proteomes" id="UP001596550">
    <property type="component" value="Unassembled WGS sequence"/>
</dbReference>
<sequence>MYGVDGKKFQRQYKQCISDFKNWEQKSHAQDLVLYPENISSQLSIDEVALSDGELYTVLTSKHVKGRKGCLVAIIKGTKSETVIECLFKISRKSRMKVKEITLDMAGSMKLIAKRCFPYAMQVIDRFHVQKLATEALQQIRIKHWWEAIEMENELLERSKEKELKTEIEIFSNGDTRKQLLARSRYLLYKSKEKWTLGQSHRAEILFYQYPDLEKAYCLSDELRKIYNQNITKSVAMLKLAHWFRNVEESGFKSFTTLKRTITRHYSDILNYFEKRSTNASAESFNAKIKNFRLQLRGVRDKSFFLFRLSKLFA</sequence>
<dbReference type="RefSeq" id="WP_378174078.1">
    <property type="nucleotide sequence ID" value="NZ_JBHTCR010000002.1"/>
</dbReference>
<protein>
    <submittedName>
        <fullName evidence="2">Transposase</fullName>
    </submittedName>
</protein>